<feature type="compositionally biased region" description="Acidic residues" evidence="1">
    <location>
        <begin position="436"/>
        <end position="459"/>
    </location>
</feature>
<dbReference type="STRING" id="48709.A0A1D2MS48"/>
<dbReference type="Proteomes" id="UP000094527">
    <property type="component" value="Unassembled WGS sequence"/>
</dbReference>
<dbReference type="GO" id="GO:0005634">
    <property type="term" value="C:nucleus"/>
    <property type="evidence" value="ECO:0007669"/>
    <property type="project" value="TreeGrafter"/>
</dbReference>
<dbReference type="OrthoDB" id="2422440at2759"/>
<dbReference type="GO" id="GO:0005737">
    <property type="term" value="C:cytoplasm"/>
    <property type="evidence" value="ECO:0007669"/>
    <property type="project" value="TreeGrafter"/>
</dbReference>
<feature type="non-terminal residue" evidence="2">
    <location>
        <position position="1"/>
    </location>
</feature>
<feature type="compositionally biased region" description="Acidic residues" evidence="1">
    <location>
        <begin position="468"/>
        <end position="480"/>
    </location>
</feature>
<protein>
    <submittedName>
        <fullName evidence="2">Gametogenetin-binding protein 2</fullName>
    </submittedName>
</protein>
<comment type="caution">
    <text evidence="2">The sequence shown here is derived from an EMBL/GenBank/DDBJ whole genome shotgun (WGS) entry which is preliminary data.</text>
</comment>
<feature type="compositionally biased region" description="Polar residues" evidence="1">
    <location>
        <begin position="554"/>
        <end position="565"/>
    </location>
</feature>
<dbReference type="EMBL" id="LJIJ01000629">
    <property type="protein sequence ID" value="ODM95721.1"/>
    <property type="molecule type" value="Genomic_DNA"/>
</dbReference>
<evidence type="ECO:0000313" key="2">
    <source>
        <dbReference type="EMBL" id="ODM95721.1"/>
    </source>
</evidence>
<accession>A0A1D2MS48</accession>
<dbReference type="PANTHER" id="PTHR13601">
    <property type="entry name" value="GAMETOGENETIN-BINDING PROTEIN 2"/>
    <property type="match status" value="1"/>
</dbReference>
<keyword evidence="3" id="KW-1185">Reference proteome</keyword>
<organism evidence="2 3">
    <name type="scientific">Orchesella cincta</name>
    <name type="common">Springtail</name>
    <name type="synonym">Podura cincta</name>
    <dbReference type="NCBI Taxonomy" id="48709"/>
    <lineage>
        <taxon>Eukaryota</taxon>
        <taxon>Metazoa</taxon>
        <taxon>Ecdysozoa</taxon>
        <taxon>Arthropoda</taxon>
        <taxon>Hexapoda</taxon>
        <taxon>Collembola</taxon>
        <taxon>Entomobryomorpha</taxon>
        <taxon>Entomobryoidea</taxon>
        <taxon>Orchesellidae</taxon>
        <taxon>Orchesellinae</taxon>
        <taxon>Orchesella</taxon>
    </lineage>
</organism>
<feature type="region of interest" description="Disordered" evidence="1">
    <location>
        <begin position="546"/>
        <end position="565"/>
    </location>
</feature>
<gene>
    <name evidence="2" type="ORF">Ocin01_10954</name>
</gene>
<dbReference type="InterPro" id="IPR026073">
    <property type="entry name" value="GGNBP2"/>
</dbReference>
<reference evidence="2 3" key="1">
    <citation type="journal article" date="2016" name="Genome Biol. Evol.">
        <title>Gene Family Evolution Reflects Adaptation to Soil Environmental Stressors in the Genome of the Collembolan Orchesella cincta.</title>
        <authorList>
            <person name="Faddeeva-Vakhrusheva A."/>
            <person name="Derks M.F."/>
            <person name="Anvar S.Y."/>
            <person name="Agamennone V."/>
            <person name="Suring W."/>
            <person name="Smit S."/>
            <person name="van Straalen N.M."/>
            <person name="Roelofs D."/>
        </authorList>
    </citation>
    <scope>NUCLEOTIDE SEQUENCE [LARGE SCALE GENOMIC DNA]</scope>
    <source>
        <tissue evidence="2">Mixed pool</tissue>
    </source>
</reference>
<name>A0A1D2MS48_ORCCI</name>
<dbReference type="PANTHER" id="PTHR13601:SF2">
    <property type="entry name" value="GAMETOGENETIN-BINDING PROTEIN 2"/>
    <property type="match status" value="1"/>
</dbReference>
<sequence length="697" mass="79742">AALPKHPCSEGKRKMPTDTRKTIKMARKVFQSMQNVAQEIMENFPEVEAYVSMRIKEHDLEREYVDGKPVGYHTRLQEWFVMDMDPEYLTGEDAVGPTKTEMDQFQKKFKMLTKAELEAALRVSPDDFVSILNQMVPCVGCRRSAESVFQQYQDGPSYGFYPLCMDESGIMYLAKDKMTPKFLCSMFHCPSSKVQNLVDSLSKCKSGRRCALHSLESQRIRTVSSWVDVWDYMDEKCQQRTVMVDSKCLIETLERYLKKHRFCTECKSKVLRAYNILTGELDPASEPGFIAQLYEGIECCKEDQHLHLLCKTEFVSRLIAKAVPELVGSSRRERHAKTMEIAQEEVLTCLGLCVFERLHRIQQRFREEERTWEIIMCTAIQALRRSFEVAVENKLGVSQLELLCQELNKEELAKQQRKERKKLNRKRKKEKKTEETTESLLDETEEKEDETVEEEEEAVTESFAEASVEVEDAQDEEDSCQCETVETAPSKGRKKKKSGKGKGKKGCASSELPLGQVANEVDEKFEPNVQKGSSVSLCQESRCASETSRDGGYSSESTSVNHDHTTCSSLEGSEIACADDCCRLSAGFSLDFMNSDNETSPPQKPYRSLMEQLEEAGASDAEEDSNWVPPEISAIKTESWGQEREQFRETLKQRFNEMLSKRKTGCFRRIGCTDTQHASHRDCTDCYERDENRAPTQ</sequence>
<feature type="compositionally biased region" description="Basic residues" evidence="1">
    <location>
        <begin position="417"/>
        <end position="430"/>
    </location>
</feature>
<feature type="compositionally biased region" description="Basic residues" evidence="1">
    <location>
        <begin position="491"/>
        <end position="505"/>
    </location>
</feature>
<evidence type="ECO:0000256" key="1">
    <source>
        <dbReference type="SAM" id="MobiDB-lite"/>
    </source>
</evidence>
<feature type="region of interest" description="Disordered" evidence="1">
    <location>
        <begin position="415"/>
        <end position="513"/>
    </location>
</feature>
<feature type="region of interest" description="Disordered" evidence="1">
    <location>
        <begin position="593"/>
        <end position="628"/>
    </location>
</feature>
<proteinExistence type="predicted"/>
<dbReference type="AlphaFoldDB" id="A0A1D2MS48"/>
<evidence type="ECO:0000313" key="3">
    <source>
        <dbReference type="Proteomes" id="UP000094527"/>
    </source>
</evidence>